<protein>
    <submittedName>
        <fullName evidence="2">Uncharacterized protein</fullName>
    </submittedName>
</protein>
<keyword evidence="3" id="KW-1185">Reference proteome</keyword>
<dbReference type="Proteomes" id="UP000265916">
    <property type="component" value="Unassembled WGS sequence"/>
</dbReference>
<reference evidence="2 3" key="1">
    <citation type="submission" date="2017-08" db="EMBL/GenBank/DDBJ databases">
        <title>Reclassification of Bisgaard taxon 37 and 44.</title>
        <authorList>
            <person name="Christensen H."/>
        </authorList>
    </citation>
    <scope>NUCLEOTIDE SEQUENCE [LARGE SCALE GENOMIC DNA]</scope>
    <source>
        <strain evidence="2 3">111</strain>
    </source>
</reference>
<keyword evidence="1" id="KW-1133">Transmembrane helix</keyword>
<comment type="caution">
    <text evidence="2">The sequence shown here is derived from an EMBL/GenBank/DDBJ whole genome shotgun (WGS) entry which is preliminary data.</text>
</comment>
<accession>A0A3A1YP31</accession>
<evidence type="ECO:0000313" key="3">
    <source>
        <dbReference type="Proteomes" id="UP000265916"/>
    </source>
</evidence>
<evidence type="ECO:0000256" key="1">
    <source>
        <dbReference type="SAM" id="Phobius"/>
    </source>
</evidence>
<gene>
    <name evidence="2" type="ORF">CKF58_03545</name>
</gene>
<feature type="transmembrane region" description="Helical" evidence="1">
    <location>
        <begin position="45"/>
        <end position="66"/>
    </location>
</feature>
<dbReference type="AlphaFoldDB" id="A0A3A1YP31"/>
<keyword evidence="1" id="KW-0812">Transmembrane</keyword>
<organism evidence="2 3">
    <name type="scientific">Psittacicella hinzii</name>
    <dbReference type="NCBI Taxonomy" id="2028575"/>
    <lineage>
        <taxon>Bacteria</taxon>
        <taxon>Pseudomonadati</taxon>
        <taxon>Pseudomonadota</taxon>
        <taxon>Gammaproteobacteria</taxon>
        <taxon>Pasteurellales</taxon>
        <taxon>Psittacicellaceae</taxon>
        <taxon>Psittacicella</taxon>
    </lineage>
</organism>
<proteinExistence type="predicted"/>
<sequence>MPFYVCATKGKFTTEKRELKFAFIRSGLTTSNEDNKERDEVKSDFYRQIIIVVIAKLTFALGLGFAD</sequence>
<evidence type="ECO:0000313" key="2">
    <source>
        <dbReference type="EMBL" id="RIY38720.1"/>
    </source>
</evidence>
<name>A0A3A1YP31_9GAMM</name>
<keyword evidence="1" id="KW-0472">Membrane</keyword>
<dbReference type="EMBL" id="NRJG01000056">
    <property type="protein sequence ID" value="RIY38720.1"/>
    <property type="molecule type" value="Genomic_DNA"/>
</dbReference>